<organism evidence="2 3">
    <name type="scientific">Sphingomonas aracearum</name>
    <dbReference type="NCBI Taxonomy" id="2283317"/>
    <lineage>
        <taxon>Bacteria</taxon>
        <taxon>Pseudomonadati</taxon>
        <taxon>Pseudomonadota</taxon>
        <taxon>Alphaproteobacteria</taxon>
        <taxon>Sphingomonadales</taxon>
        <taxon>Sphingomonadaceae</taxon>
        <taxon>Sphingomonas</taxon>
    </lineage>
</organism>
<sequence length="282" mass="30352">MSPARQHRERLAAEAASSTPAQPIASREEGGQLPSAFAILSSPAAQHQMALSAAARADEGSEAPAPAVNTAAGQIMLRLVHDLRRLKAIQSIEAKVAAKREMLPEYAGWIEIQLHLAEQQDKAAPDEVLAVVMVWLIDTGDFTRALDLAEHMLRFDLPMPSRYQRTCAALVTEEIATAALKAQGAGAAFPIEILKRVQSLTGDTDMHDEIRAKLFKAQGSEFAREAEALPEGDPGFIPAAECALAHLARAKALHERVGVTDKIKRLEKALAKARAAAEPPKE</sequence>
<dbReference type="InterPro" id="IPR010270">
    <property type="entry name" value="Phage_P2_GpM"/>
</dbReference>
<protein>
    <submittedName>
        <fullName evidence="2">Terminase</fullName>
    </submittedName>
</protein>
<keyword evidence="3" id="KW-1185">Reference proteome</keyword>
<evidence type="ECO:0000313" key="2">
    <source>
        <dbReference type="EMBL" id="RDE04699.1"/>
    </source>
</evidence>
<dbReference type="GO" id="GO:0004519">
    <property type="term" value="F:endonuclease activity"/>
    <property type="evidence" value="ECO:0007669"/>
    <property type="project" value="InterPro"/>
</dbReference>
<dbReference type="Pfam" id="PF05944">
    <property type="entry name" value="Phage_term_smal"/>
    <property type="match status" value="1"/>
</dbReference>
<dbReference type="RefSeq" id="WP_114688436.1">
    <property type="nucleotide sequence ID" value="NZ_QQNB01000003.1"/>
</dbReference>
<evidence type="ECO:0000313" key="3">
    <source>
        <dbReference type="Proteomes" id="UP000253918"/>
    </source>
</evidence>
<dbReference type="AlphaFoldDB" id="A0A369VS46"/>
<dbReference type="GO" id="GO:0003677">
    <property type="term" value="F:DNA binding"/>
    <property type="evidence" value="ECO:0007669"/>
    <property type="project" value="InterPro"/>
</dbReference>
<proteinExistence type="predicted"/>
<name>A0A369VS46_9SPHN</name>
<dbReference type="Proteomes" id="UP000253918">
    <property type="component" value="Unassembled WGS sequence"/>
</dbReference>
<dbReference type="OrthoDB" id="8562788at2"/>
<accession>A0A369VS46</accession>
<feature type="region of interest" description="Disordered" evidence="1">
    <location>
        <begin position="1"/>
        <end position="28"/>
    </location>
</feature>
<dbReference type="EMBL" id="QQNB01000003">
    <property type="protein sequence ID" value="RDE04699.1"/>
    <property type="molecule type" value="Genomic_DNA"/>
</dbReference>
<gene>
    <name evidence="2" type="ORF">DVW87_14010</name>
</gene>
<comment type="caution">
    <text evidence="2">The sequence shown here is derived from an EMBL/GenBank/DDBJ whole genome shotgun (WGS) entry which is preliminary data.</text>
</comment>
<evidence type="ECO:0000256" key="1">
    <source>
        <dbReference type="SAM" id="MobiDB-lite"/>
    </source>
</evidence>
<reference evidence="2 3" key="1">
    <citation type="submission" date="2018-07" db="EMBL/GenBank/DDBJ databases">
        <title>a novel species of Sphingomonas isolated from the rhizosphere soil of Araceae plant.</title>
        <authorList>
            <person name="Zhiyong W."/>
            <person name="Qinglan Z."/>
            <person name="Zhiwei F."/>
            <person name="Ding X."/>
            <person name="Gejiao W."/>
            <person name="Shixue Z."/>
        </authorList>
    </citation>
    <scope>NUCLEOTIDE SEQUENCE [LARGE SCALE GENOMIC DNA]</scope>
    <source>
        <strain evidence="2 3">WZY 27</strain>
    </source>
</reference>